<keyword evidence="4" id="KW-0325">Glycoprotein</keyword>
<dbReference type="InterPro" id="IPR011330">
    <property type="entry name" value="Glyco_hydro/deAcase_b/a-brl"/>
</dbReference>
<dbReference type="OrthoDB" id="3001618at2759"/>
<accession>A0A9P6C141</accession>
<gene>
    <name evidence="14" type="ORF">P691DRAFT_762662</name>
</gene>
<dbReference type="InterPro" id="IPR002509">
    <property type="entry name" value="NODB_dom"/>
</dbReference>
<keyword evidence="8" id="KW-0472">Membrane</keyword>
<dbReference type="CDD" id="cd10951">
    <property type="entry name" value="CE4_ClCDA_like"/>
    <property type="match status" value="1"/>
</dbReference>
<dbReference type="Pfam" id="PF01522">
    <property type="entry name" value="Polysacc_deac_1"/>
    <property type="match status" value="1"/>
</dbReference>
<evidence type="ECO:0000256" key="9">
    <source>
        <dbReference type="ARBA" id="ARBA00023277"/>
    </source>
</evidence>
<dbReference type="GO" id="GO:0005975">
    <property type="term" value="P:carbohydrate metabolic process"/>
    <property type="evidence" value="ECO:0007669"/>
    <property type="project" value="InterPro"/>
</dbReference>
<sequence length="328" mass="34007">MPAANSLGSLVSLGSIGLGLACAATTVAGSTIPVQQLDVSSSSSSSSGFVQVRGPDERIKASVRPENIQAREQAHAKEGDGGDAGILNFQTGEGAYAAVASDPSGGSQVITACTVPGTAALTFDDGPYSYTEEIGRILKENDALGTFFFNGQNFRCINNPAEAARVKAVYDAGHQVASHTWGHKDLATLSKDEILSEMSSVSQVIRKITGVTPAQMRPPYGSYNNVVLEAAAQIGQDVVLWNVDSGDSVGAPPDQSQAAYANAAQGNLPILALNHETRETTVKDVLPAAIKTLKGAGYRLVTVAECTGRGPYMKADAPPLPPSDLDCS</sequence>
<evidence type="ECO:0000256" key="3">
    <source>
        <dbReference type="ARBA" id="ARBA00022475"/>
    </source>
</evidence>
<keyword evidence="6 12" id="KW-0732">Signal</keyword>
<evidence type="ECO:0000256" key="4">
    <source>
        <dbReference type="ARBA" id="ARBA00022622"/>
    </source>
</evidence>
<keyword evidence="4" id="KW-0336">GPI-anchor</keyword>
<evidence type="ECO:0000313" key="15">
    <source>
        <dbReference type="Proteomes" id="UP000807342"/>
    </source>
</evidence>
<dbReference type="GO" id="GO:0005886">
    <property type="term" value="C:plasma membrane"/>
    <property type="evidence" value="ECO:0007669"/>
    <property type="project" value="UniProtKB-SubCell"/>
</dbReference>
<dbReference type="PANTHER" id="PTHR46471:SF2">
    <property type="entry name" value="CHITIN DEACETYLASE-RELATED"/>
    <property type="match status" value="1"/>
</dbReference>
<evidence type="ECO:0000256" key="5">
    <source>
        <dbReference type="ARBA" id="ARBA00022723"/>
    </source>
</evidence>
<keyword evidence="5" id="KW-0479">Metal-binding</keyword>
<keyword evidence="15" id="KW-1185">Reference proteome</keyword>
<reference evidence="14" key="1">
    <citation type="submission" date="2020-11" db="EMBL/GenBank/DDBJ databases">
        <authorList>
            <consortium name="DOE Joint Genome Institute"/>
            <person name="Ahrendt S."/>
            <person name="Riley R."/>
            <person name="Andreopoulos W."/>
            <person name="Labutti K."/>
            <person name="Pangilinan J."/>
            <person name="Ruiz-Duenas F.J."/>
            <person name="Barrasa J.M."/>
            <person name="Sanchez-Garcia M."/>
            <person name="Camarero S."/>
            <person name="Miyauchi S."/>
            <person name="Serrano A."/>
            <person name="Linde D."/>
            <person name="Babiker R."/>
            <person name="Drula E."/>
            <person name="Ayuso-Fernandez I."/>
            <person name="Pacheco R."/>
            <person name="Padilla G."/>
            <person name="Ferreira P."/>
            <person name="Barriuso J."/>
            <person name="Kellner H."/>
            <person name="Castanera R."/>
            <person name="Alfaro M."/>
            <person name="Ramirez L."/>
            <person name="Pisabarro A.G."/>
            <person name="Kuo A."/>
            <person name="Tritt A."/>
            <person name="Lipzen A."/>
            <person name="He G."/>
            <person name="Yan M."/>
            <person name="Ng V."/>
            <person name="Cullen D."/>
            <person name="Martin F."/>
            <person name="Rosso M.-N."/>
            <person name="Henrissat B."/>
            <person name="Hibbett D."/>
            <person name="Martinez A.T."/>
            <person name="Grigoriev I.V."/>
        </authorList>
    </citation>
    <scope>NUCLEOTIDE SEQUENCE</scope>
    <source>
        <strain evidence="14">MF-IS2</strain>
    </source>
</reference>
<evidence type="ECO:0000259" key="13">
    <source>
        <dbReference type="PROSITE" id="PS51677"/>
    </source>
</evidence>
<dbReference type="EMBL" id="MU151313">
    <property type="protein sequence ID" value="KAF9445255.1"/>
    <property type="molecule type" value="Genomic_DNA"/>
</dbReference>
<protein>
    <submittedName>
        <fullName evidence="14">Carbohydrate esterase family 4 protein</fullName>
    </submittedName>
</protein>
<dbReference type="GO" id="GO:0046872">
    <property type="term" value="F:metal ion binding"/>
    <property type="evidence" value="ECO:0007669"/>
    <property type="project" value="UniProtKB-KW"/>
</dbReference>
<keyword evidence="3" id="KW-1003">Cell membrane</keyword>
<keyword evidence="7" id="KW-0378">Hydrolase</keyword>
<proteinExistence type="predicted"/>
<dbReference type="PANTHER" id="PTHR46471">
    <property type="entry name" value="CHITIN DEACETYLASE"/>
    <property type="match status" value="1"/>
</dbReference>
<evidence type="ECO:0000256" key="2">
    <source>
        <dbReference type="ARBA" id="ARBA00004609"/>
    </source>
</evidence>
<evidence type="ECO:0000256" key="12">
    <source>
        <dbReference type="SAM" id="SignalP"/>
    </source>
</evidence>
<evidence type="ECO:0000256" key="7">
    <source>
        <dbReference type="ARBA" id="ARBA00022801"/>
    </source>
</evidence>
<evidence type="ECO:0000256" key="6">
    <source>
        <dbReference type="ARBA" id="ARBA00022729"/>
    </source>
</evidence>
<dbReference type="PROSITE" id="PS51677">
    <property type="entry name" value="NODB"/>
    <property type="match status" value="1"/>
</dbReference>
<dbReference type="GO" id="GO:0098552">
    <property type="term" value="C:side of membrane"/>
    <property type="evidence" value="ECO:0007669"/>
    <property type="project" value="UniProtKB-KW"/>
</dbReference>
<comment type="subcellular location">
    <subcellularLocation>
        <location evidence="2">Cell membrane</location>
        <topology evidence="2">Lipid-anchor</topology>
        <topology evidence="2">GPI-anchor</topology>
    </subcellularLocation>
</comment>
<dbReference type="GO" id="GO:0016810">
    <property type="term" value="F:hydrolase activity, acting on carbon-nitrogen (but not peptide) bonds"/>
    <property type="evidence" value="ECO:0007669"/>
    <property type="project" value="InterPro"/>
</dbReference>
<feature type="signal peptide" evidence="12">
    <location>
        <begin position="1"/>
        <end position="23"/>
    </location>
</feature>
<keyword evidence="9" id="KW-0119">Carbohydrate metabolism</keyword>
<evidence type="ECO:0000313" key="14">
    <source>
        <dbReference type="EMBL" id="KAF9445255.1"/>
    </source>
</evidence>
<dbReference type="Proteomes" id="UP000807342">
    <property type="component" value="Unassembled WGS sequence"/>
</dbReference>
<comment type="caution">
    <text evidence="14">The sequence shown here is derived from an EMBL/GenBank/DDBJ whole genome shotgun (WGS) entry which is preliminary data.</text>
</comment>
<feature type="chain" id="PRO_5040495956" evidence="12">
    <location>
        <begin position="24"/>
        <end position="328"/>
    </location>
</feature>
<dbReference type="GO" id="GO:0071555">
    <property type="term" value="P:cell wall organization"/>
    <property type="evidence" value="ECO:0007669"/>
    <property type="project" value="UniProtKB-KW"/>
</dbReference>
<keyword evidence="10" id="KW-0449">Lipoprotein</keyword>
<organism evidence="14 15">
    <name type="scientific">Macrolepiota fuliginosa MF-IS2</name>
    <dbReference type="NCBI Taxonomy" id="1400762"/>
    <lineage>
        <taxon>Eukaryota</taxon>
        <taxon>Fungi</taxon>
        <taxon>Dikarya</taxon>
        <taxon>Basidiomycota</taxon>
        <taxon>Agaricomycotina</taxon>
        <taxon>Agaricomycetes</taxon>
        <taxon>Agaricomycetidae</taxon>
        <taxon>Agaricales</taxon>
        <taxon>Agaricineae</taxon>
        <taxon>Agaricaceae</taxon>
        <taxon>Macrolepiota</taxon>
    </lineage>
</organism>
<evidence type="ECO:0000256" key="1">
    <source>
        <dbReference type="ARBA" id="ARBA00001941"/>
    </source>
</evidence>
<evidence type="ECO:0000256" key="8">
    <source>
        <dbReference type="ARBA" id="ARBA00023136"/>
    </source>
</evidence>
<feature type="domain" description="NodB homology" evidence="13">
    <location>
        <begin position="117"/>
        <end position="301"/>
    </location>
</feature>
<comment type="cofactor">
    <cofactor evidence="1">
        <name>Co(2+)</name>
        <dbReference type="ChEBI" id="CHEBI:48828"/>
    </cofactor>
</comment>
<evidence type="ECO:0000256" key="11">
    <source>
        <dbReference type="ARBA" id="ARBA00023316"/>
    </source>
</evidence>
<name>A0A9P6C141_9AGAR</name>
<dbReference type="Gene3D" id="3.20.20.370">
    <property type="entry name" value="Glycoside hydrolase/deacetylase"/>
    <property type="match status" value="1"/>
</dbReference>
<evidence type="ECO:0000256" key="10">
    <source>
        <dbReference type="ARBA" id="ARBA00023288"/>
    </source>
</evidence>
<dbReference type="SUPFAM" id="SSF88713">
    <property type="entry name" value="Glycoside hydrolase/deacetylase"/>
    <property type="match status" value="1"/>
</dbReference>
<keyword evidence="11" id="KW-0961">Cell wall biogenesis/degradation</keyword>
<dbReference type="AlphaFoldDB" id="A0A9P6C141"/>